<feature type="repeat" description="RCC1" evidence="8">
    <location>
        <begin position="249"/>
        <end position="300"/>
    </location>
</feature>
<dbReference type="Pfam" id="PF09733">
    <property type="entry name" value="VEFS-Box"/>
    <property type="match status" value="1"/>
</dbReference>
<dbReference type="PROSITE" id="PS50012">
    <property type="entry name" value="RCC1_3"/>
    <property type="match status" value="4"/>
</dbReference>
<dbReference type="PRINTS" id="PR00633">
    <property type="entry name" value="RCCNDNSATION"/>
</dbReference>
<feature type="compositionally biased region" description="Polar residues" evidence="9">
    <location>
        <begin position="984"/>
        <end position="1001"/>
    </location>
</feature>
<dbReference type="CDD" id="cd21553">
    <property type="entry name" value="VEFS-box_EMF2-like"/>
    <property type="match status" value="1"/>
</dbReference>
<dbReference type="InterPro" id="IPR019135">
    <property type="entry name" value="Polycomb_protein_VEFS-Box"/>
</dbReference>
<dbReference type="InterPro" id="IPR000408">
    <property type="entry name" value="Reg_chr_condens"/>
</dbReference>
<dbReference type="PROSITE" id="PS00626">
    <property type="entry name" value="RCC1_2"/>
    <property type="match status" value="1"/>
</dbReference>
<feature type="repeat" description="RCC1" evidence="8">
    <location>
        <begin position="141"/>
        <end position="194"/>
    </location>
</feature>
<dbReference type="GO" id="GO:0008270">
    <property type="term" value="F:zinc ion binding"/>
    <property type="evidence" value="ECO:0007669"/>
    <property type="project" value="UniProtKB-KW"/>
</dbReference>
<gene>
    <name evidence="13" type="ORF">BN9_004410</name>
</gene>
<keyword evidence="14" id="KW-1185">Reference proteome</keyword>
<keyword evidence="3" id="KW-0677">Repeat</keyword>
<dbReference type="InterPro" id="IPR057540">
    <property type="entry name" value="Znf_SUZ12"/>
</dbReference>
<dbReference type="EMBL" id="CAIX01000003">
    <property type="protein sequence ID" value="CCI39658.1"/>
    <property type="molecule type" value="Genomic_DNA"/>
</dbReference>
<dbReference type="OrthoDB" id="166746at2759"/>
<dbReference type="SUPFAM" id="SSF50985">
    <property type="entry name" value="RCC1/BLIP-II"/>
    <property type="match status" value="1"/>
</dbReference>
<accession>A0A024FZA8</accession>
<evidence type="ECO:0000256" key="8">
    <source>
        <dbReference type="PROSITE-ProRule" id="PRU00235"/>
    </source>
</evidence>
<evidence type="ECO:0000259" key="11">
    <source>
        <dbReference type="Pfam" id="PF23320"/>
    </source>
</evidence>
<evidence type="ECO:0000259" key="12">
    <source>
        <dbReference type="Pfam" id="PF25390"/>
    </source>
</evidence>
<comment type="caution">
    <text evidence="13">The sequence shown here is derived from an EMBL/GenBank/DDBJ whole genome shotgun (WGS) entry which is preliminary data.</text>
</comment>
<dbReference type="AlphaFoldDB" id="A0A024FZA8"/>
<dbReference type="Pfam" id="PF23320">
    <property type="entry name" value="Zn_SUZ12"/>
    <property type="match status" value="1"/>
</dbReference>
<dbReference type="STRING" id="65357.A0A024FZA8"/>
<evidence type="ECO:0000256" key="3">
    <source>
        <dbReference type="ARBA" id="ARBA00022737"/>
    </source>
</evidence>
<organism evidence="13 14">
    <name type="scientific">Albugo candida</name>
    <dbReference type="NCBI Taxonomy" id="65357"/>
    <lineage>
        <taxon>Eukaryota</taxon>
        <taxon>Sar</taxon>
        <taxon>Stramenopiles</taxon>
        <taxon>Oomycota</taxon>
        <taxon>Peronosporomycetes</taxon>
        <taxon>Albuginales</taxon>
        <taxon>Albuginaceae</taxon>
        <taxon>Albugo</taxon>
    </lineage>
</organism>
<sequence length="1008" mass="114255">MQRLENVNDSVRQRLRIESNLKTIRNPMPSTKMKCGLQCKSIANEHAPAPSESLHVTANADSYCHKCIEFDIGTYSTAACGRHHLLTLSASGDVFSSGDIKCESTGCSKAENQATLLAVRHISLASPSASICTSAFASFAIVVYSWGRGNRGVLGLGNGAAKSSTTPQPVIFPDAIRICKMTAGFEHVLVLADIGTVYGFGANSHGQCGIGTLQDQCTPVRIPALTGVIEIAAGDFHSLAIVAGANSISQVYSWGCGKNGRLGHEDEKGRLHPTVIETFVDKKIINISAGGAHSLARSEMSNVWSWGCGAYGQLGHYDAWDSFEPKVVRELKGERIEFVDAGDRHSLALSSRGELWLWGFGISPQLYKLQVFQDNEGTRGKKTNFHLEDHFPESNDHYLTVMSSKRKRGAFESKRTLNEFATSSHDEQKKYNSVEEKIENEFIAAYHGVTALYKWLEVKHIQSPLFLSRTLQYRWAQAMKQKTAKIIDVYGDELLYPGATLQSWKLEISTSTLHFLRKEFKKVGLRLVIYSKNLNDQSIESVEILATCTFPVPVNCGISLPSKIVRKAARNQILVLVIQLIELCPISDKKANTLVFTRPSTTSMVKEDKIDSYNIDQNRVLCAGRVVLDPRHPRRSNVAVNLKSMTTSTNNSLVVKCKFLILWEAVDKVNKIKKLSKLLRQKEKLWNADDTFTEIQSRKKPVEQKVNESVWFHYLFDKNLRRKNEFRTDLVCPWCNMFAASLRGLLTHLACSHDRLQFILEIGHDLTPHIHVKRQDFHFQQPEKLQTKSDGDDRVNPFEIYYTYIAPDRYKRFGSTEQSIECLLPQQSHMLEELEDYKKQEQTSEFHEQLQKRQYFHSRTGAVVLDHEKDYDSDEDIDESWIITQSEKLLDEFEDVSLEEKEFMKRWNRHLKKYRILADFMVASACRLFAKENATWLVENGLRYPFLLHLFNLWDNSLLHARAILECMIIMDDIAEKEKAEQNPVVSQPSEKNSSGASQHGNGVIEMR</sequence>
<dbReference type="Proteomes" id="UP000053237">
    <property type="component" value="Unassembled WGS sequence"/>
</dbReference>
<evidence type="ECO:0000256" key="9">
    <source>
        <dbReference type="SAM" id="MobiDB-lite"/>
    </source>
</evidence>
<feature type="repeat" description="RCC1" evidence="8">
    <location>
        <begin position="195"/>
        <end position="244"/>
    </location>
</feature>
<feature type="domain" description="Polycomb protein SUZ12-like zinc finger" evidence="11">
    <location>
        <begin position="708"/>
        <end position="760"/>
    </location>
</feature>
<evidence type="ECO:0000313" key="14">
    <source>
        <dbReference type="Proteomes" id="UP000053237"/>
    </source>
</evidence>
<reference evidence="13 14" key="1">
    <citation type="submission" date="2012-05" db="EMBL/GenBank/DDBJ databases">
        <title>Recombination and specialization in a pathogen metapopulation.</title>
        <authorList>
            <person name="Gardiner A."/>
            <person name="Kemen E."/>
            <person name="Schultz-Larsen T."/>
            <person name="MacLean D."/>
            <person name="Van Oosterhout C."/>
            <person name="Jones J.D.G."/>
        </authorList>
    </citation>
    <scope>NUCLEOTIDE SEQUENCE [LARGE SCALE GENOMIC DNA]</scope>
    <source>
        <strain evidence="13 14">Ac Nc2</strain>
    </source>
</reference>
<evidence type="ECO:0000256" key="6">
    <source>
        <dbReference type="ARBA" id="ARBA00023015"/>
    </source>
</evidence>
<keyword evidence="7" id="KW-0804">Transcription</keyword>
<evidence type="ECO:0000256" key="2">
    <source>
        <dbReference type="ARBA" id="ARBA00022723"/>
    </source>
</evidence>
<dbReference type="InterPro" id="IPR051210">
    <property type="entry name" value="Ub_ligase/GEF_domain"/>
</dbReference>
<dbReference type="Gene3D" id="2.130.10.30">
    <property type="entry name" value="Regulator of chromosome condensation 1/beta-lactamase-inhibitor protein II"/>
    <property type="match status" value="2"/>
</dbReference>
<evidence type="ECO:0000256" key="1">
    <source>
        <dbReference type="ARBA" id="ARBA00007416"/>
    </source>
</evidence>
<dbReference type="PANTHER" id="PTHR22870:SF360">
    <property type="entry name" value="ULTRAVIOLET-B RECEPTOR UVR8"/>
    <property type="match status" value="1"/>
</dbReference>
<dbReference type="InterPro" id="IPR058923">
    <property type="entry name" value="RCC1-like_dom"/>
</dbReference>
<dbReference type="InterPro" id="IPR009091">
    <property type="entry name" value="RCC1/BLIP-II"/>
</dbReference>
<evidence type="ECO:0000256" key="4">
    <source>
        <dbReference type="ARBA" id="ARBA00022771"/>
    </source>
</evidence>
<dbReference type="Pfam" id="PF25390">
    <property type="entry name" value="WD40_RLD"/>
    <property type="match status" value="1"/>
</dbReference>
<evidence type="ECO:0000256" key="5">
    <source>
        <dbReference type="ARBA" id="ARBA00022833"/>
    </source>
</evidence>
<comment type="similarity">
    <text evidence="1">Belongs to the VEFS (VRN2-EMF2-FIS2-SU(Z)12) family.</text>
</comment>
<feature type="region of interest" description="Disordered" evidence="9">
    <location>
        <begin position="981"/>
        <end position="1008"/>
    </location>
</feature>
<evidence type="ECO:0000256" key="7">
    <source>
        <dbReference type="ARBA" id="ARBA00023163"/>
    </source>
</evidence>
<keyword evidence="2" id="KW-0479">Metal-binding</keyword>
<keyword evidence="4" id="KW-0863">Zinc-finger</keyword>
<keyword evidence="5" id="KW-0862">Zinc</keyword>
<feature type="domain" description="RCC1-like" evidence="12">
    <location>
        <begin position="77"/>
        <end position="366"/>
    </location>
</feature>
<protein>
    <submittedName>
        <fullName evidence="13">Uncharacterized protein</fullName>
    </submittedName>
</protein>
<dbReference type="InParanoid" id="A0A024FZA8"/>
<feature type="repeat" description="RCC1" evidence="8">
    <location>
        <begin position="301"/>
        <end position="352"/>
    </location>
</feature>
<feature type="domain" description="Polycomb protein VEFS-Box" evidence="10">
    <location>
        <begin position="848"/>
        <end position="963"/>
    </location>
</feature>
<dbReference type="PANTHER" id="PTHR22870">
    <property type="entry name" value="REGULATOR OF CHROMOSOME CONDENSATION"/>
    <property type="match status" value="1"/>
</dbReference>
<name>A0A024FZA8_9STRA</name>
<proteinExistence type="inferred from homology"/>
<evidence type="ECO:0000313" key="13">
    <source>
        <dbReference type="EMBL" id="CCI39658.1"/>
    </source>
</evidence>
<keyword evidence="6" id="KW-0805">Transcription regulation</keyword>
<evidence type="ECO:0000259" key="10">
    <source>
        <dbReference type="Pfam" id="PF09733"/>
    </source>
</evidence>